<dbReference type="Proteomes" id="UP000239936">
    <property type="component" value="Unassembled WGS sequence"/>
</dbReference>
<accession>A0A2S7XST3</accession>
<gene>
    <name evidence="1" type="ORF">CXB77_05680</name>
</gene>
<name>A0A2S7XST3_9GAMM</name>
<dbReference type="AlphaFoldDB" id="A0A2S7XST3"/>
<dbReference type="RefSeq" id="WP_105073148.1">
    <property type="nucleotide sequence ID" value="NZ_JAFLKP010000408.1"/>
</dbReference>
<proteinExistence type="predicted"/>
<sequence length="70" mass="7912">MQALEINANIDQQGNIHLPEQYCAFYDQQVKIIILMNDDNTTQSIAQLSEPALSEVWNNADDAVYNQVSI</sequence>
<comment type="caution">
    <text evidence="1">The sequence shown here is derived from an EMBL/GenBank/DDBJ whole genome shotgun (WGS) entry which is preliminary data.</text>
</comment>
<dbReference type="EMBL" id="PPGH01000029">
    <property type="protein sequence ID" value="PQJ96804.1"/>
    <property type="molecule type" value="Genomic_DNA"/>
</dbReference>
<keyword evidence="2" id="KW-1185">Reference proteome</keyword>
<evidence type="ECO:0000313" key="1">
    <source>
        <dbReference type="EMBL" id="PQJ96804.1"/>
    </source>
</evidence>
<protein>
    <submittedName>
        <fullName evidence="1">Uncharacterized protein</fullName>
    </submittedName>
</protein>
<organism evidence="1 2">
    <name type="scientific">Chromatium okenii</name>
    <dbReference type="NCBI Taxonomy" id="61644"/>
    <lineage>
        <taxon>Bacteria</taxon>
        <taxon>Pseudomonadati</taxon>
        <taxon>Pseudomonadota</taxon>
        <taxon>Gammaproteobacteria</taxon>
        <taxon>Chromatiales</taxon>
        <taxon>Chromatiaceae</taxon>
        <taxon>Chromatium</taxon>
    </lineage>
</organism>
<reference evidence="1 2" key="1">
    <citation type="submission" date="2018-01" db="EMBL/GenBank/DDBJ databases">
        <title>The complete genome sequence of Chromatium okenii LaCa, a purple sulfur bacterium with a turbulent life.</title>
        <authorList>
            <person name="Luedin S.M."/>
            <person name="Liechti N."/>
            <person name="Storelli N."/>
            <person name="Danza F."/>
            <person name="Wittwer M."/>
            <person name="Pothier J.F."/>
            <person name="Tonolla M.A."/>
        </authorList>
    </citation>
    <scope>NUCLEOTIDE SEQUENCE [LARGE SCALE GENOMIC DNA]</scope>
    <source>
        <strain evidence="1 2">LaCa</strain>
    </source>
</reference>
<evidence type="ECO:0000313" key="2">
    <source>
        <dbReference type="Proteomes" id="UP000239936"/>
    </source>
</evidence>